<name>A0A6A4QKA0_LUPAL</name>
<keyword evidence="3" id="KW-1185">Reference proteome</keyword>
<sequence length="224" mass="24895">MSFRLFSGKSMNHEDGNIRTLDSFNQIQHSTSSTTILQTNHKISYPNNSILQNTNLQGYQNYPNPTHSNQPPINFISAHHNYLSANNSTLGTNIRIQGHRNYPTLDHFIQGSCYWNGSVGGRNRKMVPLVTYSSDNGYTMLAATNGALTLLYLPKEPPPNIVSNNIPQTLPSHVASAGNSSLNNNVNLQGCTRSETEQTVIDINDEGNEQNEENQENIDLTLHL</sequence>
<proteinExistence type="predicted"/>
<dbReference type="AlphaFoldDB" id="A0A6A4QKA0"/>
<evidence type="ECO:0000313" key="3">
    <source>
        <dbReference type="Proteomes" id="UP000447434"/>
    </source>
</evidence>
<protein>
    <submittedName>
        <fullName evidence="2">Uncharacterized protein</fullName>
    </submittedName>
</protein>
<evidence type="ECO:0000256" key="1">
    <source>
        <dbReference type="SAM" id="MobiDB-lite"/>
    </source>
</evidence>
<gene>
    <name evidence="2" type="ORF">Lalb_Chr04g0249731</name>
</gene>
<dbReference type="OrthoDB" id="10409791at2759"/>
<organism evidence="2 3">
    <name type="scientific">Lupinus albus</name>
    <name type="common">White lupine</name>
    <name type="synonym">Lupinus termis</name>
    <dbReference type="NCBI Taxonomy" id="3870"/>
    <lineage>
        <taxon>Eukaryota</taxon>
        <taxon>Viridiplantae</taxon>
        <taxon>Streptophyta</taxon>
        <taxon>Embryophyta</taxon>
        <taxon>Tracheophyta</taxon>
        <taxon>Spermatophyta</taxon>
        <taxon>Magnoliopsida</taxon>
        <taxon>eudicotyledons</taxon>
        <taxon>Gunneridae</taxon>
        <taxon>Pentapetalae</taxon>
        <taxon>rosids</taxon>
        <taxon>fabids</taxon>
        <taxon>Fabales</taxon>
        <taxon>Fabaceae</taxon>
        <taxon>Papilionoideae</taxon>
        <taxon>50 kb inversion clade</taxon>
        <taxon>genistoids sensu lato</taxon>
        <taxon>core genistoids</taxon>
        <taxon>Genisteae</taxon>
        <taxon>Lupinus</taxon>
    </lineage>
</organism>
<accession>A0A6A4QKA0</accession>
<dbReference type="Proteomes" id="UP000447434">
    <property type="component" value="Chromosome 4"/>
</dbReference>
<evidence type="ECO:0000313" key="2">
    <source>
        <dbReference type="EMBL" id="KAE9614915.1"/>
    </source>
</evidence>
<feature type="compositionally biased region" description="Acidic residues" evidence="1">
    <location>
        <begin position="205"/>
        <end position="216"/>
    </location>
</feature>
<comment type="caution">
    <text evidence="2">The sequence shown here is derived from an EMBL/GenBank/DDBJ whole genome shotgun (WGS) entry which is preliminary data.</text>
</comment>
<dbReference type="EMBL" id="WOCE01000004">
    <property type="protein sequence ID" value="KAE9614915.1"/>
    <property type="molecule type" value="Genomic_DNA"/>
</dbReference>
<reference evidence="3" key="1">
    <citation type="journal article" date="2020" name="Nat. Commun.">
        <title>Genome sequence of the cluster root forming white lupin.</title>
        <authorList>
            <person name="Hufnagel B."/>
            <person name="Marques A."/>
            <person name="Soriano A."/>
            <person name="Marques L."/>
            <person name="Divol F."/>
            <person name="Doumas P."/>
            <person name="Sallet E."/>
            <person name="Mancinotti D."/>
            <person name="Carrere S."/>
            <person name="Marande W."/>
            <person name="Arribat S."/>
            <person name="Keller J."/>
            <person name="Huneau C."/>
            <person name="Blein T."/>
            <person name="Aime D."/>
            <person name="Laguerre M."/>
            <person name="Taylor J."/>
            <person name="Schubert V."/>
            <person name="Nelson M."/>
            <person name="Geu-Flores F."/>
            <person name="Crespi M."/>
            <person name="Gallardo-Guerrero K."/>
            <person name="Delaux P.-M."/>
            <person name="Salse J."/>
            <person name="Berges H."/>
            <person name="Guyot R."/>
            <person name="Gouzy J."/>
            <person name="Peret B."/>
        </authorList>
    </citation>
    <scope>NUCLEOTIDE SEQUENCE [LARGE SCALE GENOMIC DNA]</scope>
    <source>
        <strain evidence="3">cv. Amiga</strain>
    </source>
</reference>
<feature type="region of interest" description="Disordered" evidence="1">
    <location>
        <begin position="205"/>
        <end position="224"/>
    </location>
</feature>